<gene>
    <name evidence="2" type="ORF">LR48_Vigan01g120700</name>
</gene>
<dbReference type="Gramene" id="KOM31652">
    <property type="protein sequence ID" value="KOM31652"/>
    <property type="gene ID" value="LR48_Vigan01g120700"/>
</dbReference>
<reference evidence="3" key="1">
    <citation type="journal article" date="2015" name="Proc. Natl. Acad. Sci. U.S.A.">
        <title>Genome sequencing of adzuki bean (Vigna angularis) provides insight into high starch and low fat accumulation and domestication.</title>
        <authorList>
            <person name="Yang K."/>
            <person name="Tian Z."/>
            <person name="Chen C."/>
            <person name="Luo L."/>
            <person name="Zhao B."/>
            <person name="Wang Z."/>
            <person name="Yu L."/>
            <person name="Li Y."/>
            <person name="Sun Y."/>
            <person name="Li W."/>
            <person name="Chen Y."/>
            <person name="Li Y."/>
            <person name="Zhang Y."/>
            <person name="Ai D."/>
            <person name="Zhao J."/>
            <person name="Shang C."/>
            <person name="Ma Y."/>
            <person name="Wu B."/>
            <person name="Wang M."/>
            <person name="Gao L."/>
            <person name="Sun D."/>
            <person name="Zhang P."/>
            <person name="Guo F."/>
            <person name="Wang W."/>
            <person name="Li Y."/>
            <person name="Wang J."/>
            <person name="Varshney R.K."/>
            <person name="Wang J."/>
            <person name="Ling H.Q."/>
            <person name="Wan P."/>
        </authorList>
    </citation>
    <scope>NUCLEOTIDE SEQUENCE</scope>
    <source>
        <strain evidence="3">cv. Jingnong 6</strain>
    </source>
</reference>
<evidence type="ECO:0000313" key="2">
    <source>
        <dbReference type="EMBL" id="KOM31652.1"/>
    </source>
</evidence>
<evidence type="ECO:0000313" key="3">
    <source>
        <dbReference type="Proteomes" id="UP000053144"/>
    </source>
</evidence>
<dbReference type="Proteomes" id="UP000053144">
    <property type="component" value="Chromosome 1"/>
</dbReference>
<accession>A0A0L9TMI4</accession>
<name>A0A0L9TMI4_PHAAN</name>
<feature type="compositionally biased region" description="Basic and acidic residues" evidence="1">
    <location>
        <begin position="103"/>
        <end position="114"/>
    </location>
</feature>
<dbReference type="AlphaFoldDB" id="A0A0L9TMI4"/>
<organism evidence="2 3">
    <name type="scientific">Phaseolus angularis</name>
    <name type="common">Azuki bean</name>
    <name type="synonym">Vigna angularis</name>
    <dbReference type="NCBI Taxonomy" id="3914"/>
    <lineage>
        <taxon>Eukaryota</taxon>
        <taxon>Viridiplantae</taxon>
        <taxon>Streptophyta</taxon>
        <taxon>Embryophyta</taxon>
        <taxon>Tracheophyta</taxon>
        <taxon>Spermatophyta</taxon>
        <taxon>Magnoliopsida</taxon>
        <taxon>eudicotyledons</taxon>
        <taxon>Gunneridae</taxon>
        <taxon>Pentapetalae</taxon>
        <taxon>rosids</taxon>
        <taxon>fabids</taxon>
        <taxon>Fabales</taxon>
        <taxon>Fabaceae</taxon>
        <taxon>Papilionoideae</taxon>
        <taxon>50 kb inversion clade</taxon>
        <taxon>NPAAA clade</taxon>
        <taxon>indigoferoid/millettioid clade</taxon>
        <taxon>Phaseoleae</taxon>
        <taxon>Vigna</taxon>
    </lineage>
</organism>
<dbReference type="EMBL" id="CM003371">
    <property type="protein sequence ID" value="KOM31652.1"/>
    <property type="molecule type" value="Genomic_DNA"/>
</dbReference>
<evidence type="ECO:0000256" key="1">
    <source>
        <dbReference type="SAM" id="MobiDB-lite"/>
    </source>
</evidence>
<feature type="region of interest" description="Disordered" evidence="1">
    <location>
        <begin position="82"/>
        <end position="114"/>
    </location>
</feature>
<protein>
    <submittedName>
        <fullName evidence="2">Uncharacterized protein</fullName>
    </submittedName>
</protein>
<proteinExistence type="predicted"/>
<sequence length="114" mass="13028">MGIILMANSLDVESVDMESSVTTMDEVISVNGVTNVEKANLEKKQRQKDEKIQHIGRLLDKANEIMNKQRVELEELKKVVVDKEEETSSVFEPNENGKEEDEDVKKNHGMNIRE</sequence>